<evidence type="ECO:0000259" key="1">
    <source>
        <dbReference type="Pfam" id="PF00085"/>
    </source>
</evidence>
<dbReference type="InterPro" id="IPR050620">
    <property type="entry name" value="Thioredoxin_H-type-like"/>
</dbReference>
<gene>
    <name evidence="2" type="ORF">SOIL9_30940</name>
</gene>
<dbReference type="Pfam" id="PF00085">
    <property type="entry name" value="Thioredoxin"/>
    <property type="match status" value="1"/>
</dbReference>
<dbReference type="Gene3D" id="3.40.30.10">
    <property type="entry name" value="Glutaredoxin"/>
    <property type="match status" value="1"/>
</dbReference>
<dbReference type="InterPro" id="IPR036249">
    <property type="entry name" value="Thioredoxin-like_sf"/>
</dbReference>
<evidence type="ECO:0000313" key="3">
    <source>
        <dbReference type="Proteomes" id="UP000464178"/>
    </source>
</evidence>
<proteinExistence type="predicted"/>
<evidence type="ECO:0000313" key="2">
    <source>
        <dbReference type="EMBL" id="VTR94620.1"/>
    </source>
</evidence>
<dbReference type="Proteomes" id="UP000464178">
    <property type="component" value="Chromosome"/>
</dbReference>
<accession>A0A6P2D5C1</accession>
<dbReference type="RefSeq" id="WP_162669132.1">
    <property type="nucleotide sequence ID" value="NZ_LR593886.1"/>
</dbReference>
<dbReference type="CDD" id="cd02947">
    <property type="entry name" value="TRX_family"/>
    <property type="match status" value="1"/>
</dbReference>
<dbReference type="EMBL" id="LR593886">
    <property type="protein sequence ID" value="VTR94620.1"/>
    <property type="molecule type" value="Genomic_DNA"/>
</dbReference>
<dbReference type="PANTHER" id="PTHR10438:SF468">
    <property type="entry name" value="THIOREDOXIN-1-RELATED"/>
    <property type="match status" value="1"/>
</dbReference>
<keyword evidence="3" id="KW-1185">Reference proteome</keyword>
<organism evidence="2 3">
    <name type="scientific">Gemmata massiliana</name>
    <dbReference type="NCBI Taxonomy" id="1210884"/>
    <lineage>
        <taxon>Bacteria</taxon>
        <taxon>Pseudomonadati</taxon>
        <taxon>Planctomycetota</taxon>
        <taxon>Planctomycetia</taxon>
        <taxon>Gemmatales</taxon>
        <taxon>Gemmataceae</taxon>
        <taxon>Gemmata</taxon>
    </lineage>
</organism>
<name>A0A6P2D5C1_9BACT</name>
<dbReference type="KEGG" id="gms:SOIL9_30940"/>
<feature type="domain" description="Thioredoxin" evidence="1">
    <location>
        <begin position="7"/>
        <end position="92"/>
    </location>
</feature>
<dbReference type="SUPFAM" id="SSF52833">
    <property type="entry name" value="Thioredoxin-like"/>
    <property type="match status" value="1"/>
</dbReference>
<dbReference type="InterPro" id="IPR013766">
    <property type="entry name" value="Thioredoxin_domain"/>
</dbReference>
<protein>
    <recommendedName>
        <fullName evidence="1">Thioredoxin domain-containing protein</fullName>
    </recommendedName>
</protein>
<dbReference type="PANTHER" id="PTHR10438">
    <property type="entry name" value="THIOREDOXIN"/>
    <property type="match status" value="1"/>
</dbReference>
<sequence>MSEPTREAVDQMQGPVVLEFGATWCPHCQGIQSDMASQLAKHPNVQHVRVEDGKGKPLGRSFRVKLWPTLVFLNNGAVVNQLVRPASDEIAKGFAELTTGGNPSSETISTNRAE</sequence>
<dbReference type="AlphaFoldDB" id="A0A6P2D5C1"/>
<reference evidence="2 3" key="1">
    <citation type="submission" date="2019-05" db="EMBL/GenBank/DDBJ databases">
        <authorList>
            <consortium name="Science for Life Laboratories"/>
        </authorList>
    </citation>
    <scope>NUCLEOTIDE SEQUENCE [LARGE SCALE GENOMIC DNA]</scope>
    <source>
        <strain evidence="2">Soil9</strain>
    </source>
</reference>